<dbReference type="InterPro" id="IPR020846">
    <property type="entry name" value="MFS_dom"/>
</dbReference>
<name>A0ABS2PUN1_9STRE</name>
<comment type="caution">
    <text evidence="8">The sequence shown here is derived from an EMBL/GenBank/DDBJ whole genome shotgun (WGS) entry which is preliminary data.</text>
</comment>
<dbReference type="Gene3D" id="1.20.1720.10">
    <property type="entry name" value="Multidrug resistance protein D"/>
    <property type="match status" value="1"/>
</dbReference>
<dbReference type="Pfam" id="PF07690">
    <property type="entry name" value="MFS_1"/>
    <property type="match status" value="1"/>
</dbReference>
<feature type="transmembrane region" description="Helical" evidence="6">
    <location>
        <begin position="315"/>
        <end position="335"/>
    </location>
</feature>
<gene>
    <name evidence="8" type="ORF">JOC28_001954</name>
</gene>
<keyword evidence="4 6" id="KW-1133">Transmembrane helix</keyword>
<evidence type="ECO:0000259" key="7">
    <source>
        <dbReference type="PROSITE" id="PS50850"/>
    </source>
</evidence>
<evidence type="ECO:0000313" key="9">
    <source>
        <dbReference type="Proteomes" id="UP000697472"/>
    </source>
</evidence>
<dbReference type="SUPFAM" id="SSF103473">
    <property type="entry name" value="MFS general substrate transporter"/>
    <property type="match status" value="1"/>
</dbReference>
<dbReference type="PANTHER" id="PTHR42718">
    <property type="entry name" value="MAJOR FACILITATOR SUPERFAMILY MULTIDRUG TRANSPORTER MFSC"/>
    <property type="match status" value="1"/>
</dbReference>
<reference evidence="8 9" key="1">
    <citation type="submission" date="2021-01" db="EMBL/GenBank/DDBJ databases">
        <title>Genomic Encyclopedia of Type Strains, Phase IV (KMG-IV): sequencing the most valuable type-strain genomes for metagenomic binning, comparative biology and taxonomic classification.</title>
        <authorList>
            <person name="Goeker M."/>
        </authorList>
    </citation>
    <scope>NUCLEOTIDE SEQUENCE [LARGE SCALE GENOMIC DNA]</scope>
    <source>
        <strain evidence="8 9">DSM 27382</strain>
    </source>
</reference>
<feature type="domain" description="Major facilitator superfamily (MFS) profile" evidence="7">
    <location>
        <begin position="5"/>
        <end position="439"/>
    </location>
</feature>
<accession>A0ABS2PUN1</accession>
<feature type="transmembrane region" description="Helical" evidence="6">
    <location>
        <begin position="159"/>
        <end position="180"/>
    </location>
</feature>
<proteinExistence type="predicted"/>
<keyword evidence="9" id="KW-1185">Reference proteome</keyword>
<organism evidence="8 9">
    <name type="scientific">Streptococcus loxodontisalivarius</name>
    <dbReference type="NCBI Taxonomy" id="1349415"/>
    <lineage>
        <taxon>Bacteria</taxon>
        <taxon>Bacillati</taxon>
        <taxon>Bacillota</taxon>
        <taxon>Bacilli</taxon>
        <taxon>Lactobacillales</taxon>
        <taxon>Streptococcaceae</taxon>
        <taxon>Streptococcus</taxon>
    </lineage>
</organism>
<dbReference type="PROSITE" id="PS50850">
    <property type="entry name" value="MFS"/>
    <property type="match status" value="1"/>
</dbReference>
<evidence type="ECO:0000256" key="5">
    <source>
        <dbReference type="ARBA" id="ARBA00023136"/>
    </source>
</evidence>
<evidence type="ECO:0000256" key="1">
    <source>
        <dbReference type="ARBA" id="ARBA00004651"/>
    </source>
</evidence>
<feature type="transmembrane region" description="Helical" evidence="6">
    <location>
        <begin position="415"/>
        <end position="432"/>
    </location>
</feature>
<evidence type="ECO:0000256" key="3">
    <source>
        <dbReference type="ARBA" id="ARBA00022692"/>
    </source>
</evidence>
<dbReference type="PRINTS" id="PR01036">
    <property type="entry name" value="TCRTETB"/>
</dbReference>
<keyword evidence="3 6" id="KW-0812">Transmembrane</keyword>
<evidence type="ECO:0000256" key="6">
    <source>
        <dbReference type="SAM" id="Phobius"/>
    </source>
</evidence>
<protein>
    <submittedName>
        <fullName evidence="8">EmrB/QacA subfamily drug resistance transporter</fullName>
    </submittedName>
</protein>
<feature type="transmembrane region" description="Helical" evidence="6">
    <location>
        <begin position="192"/>
        <end position="212"/>
    </location>
</feature>
<dbReference type="InterPro" id="IPR011701">
    <property type="entry name" value="MFS"/>
</dbReference>
<dbReference type="RefSeq" id="WP_205010482.1">
    <property type="nucleotide sequence ID" value="NZ_JAFBEH010000060.1"/>
</dbReference>
<feature type="transmembrane region" description="Helical" evidence="6">
    <location>
        <begin position="74"/>
        <end position="92"/>
    </location>
</feature>
<dbReference type="Gene3D" id="1.20.1250.20">
    <property type="entry name" value="MFS general substrate transporter like domains"/>
    <property type="match status" value="1"/>
</dbReference>
<dbReference type="PANTHER" id="PTHR42718:SF9">
    <property type="entry name" value="MAJOR FACILITATOR SUPERFAMILY MULTIDRUG TRANSPORTER MFSC"/>
    <property type="match status" value="1"/>
</dbReference>
<feature type="transmembrane region" description="Helical" evidence="6">
    <location>
        <begin position="218"/>
        <end position="235"/>
    </location>
</feature>
<sequence>MIKWRVIPAIIATAVLSFAGVLIETSMNVTFPTLMSEFGVDAAAIQWVTTGNLLAVAVTVPLSAYLIKRFSERRLFLLANLVFILGVIFDGLSPNLLILLLGRILQGVGTGLALPLMIHMIMTRVAKEKQGFIMGLATMTTSLAPALGPTYGGLVLDAFGWHAIFSFLLPVLVLSALVGLMSIPQEERNSRATFNVSAFIFLTLGLAASLLAIEKMSLLWLLLAVVALLIFYRFNRKPLIRLAVLKNSAFFSLTMVVLAFQMMALGLSFVLPNHLQLGLGLSSSQAGFFMFPGAILVAVILPISGLVYDKVGGKLPISTGIVISLLGLLIMSVFFKAADANLLLICDIIALAGAGIASGNGTTMALSQLNQEDLTDGNSILSTLQQFSGALSTALVSQLFTLGQKQGSIALGGQLGIYLLLVVMILALLFFLKSFTSKR</sequence>
<feature type="transmembrane region" description="Helical" evidence="6">
    <location>
        <begin position="247"/>
        <end position="269"/>
    </location>
</feature>
<evidence type="ECO:0000313" key="8">
    <source>
        <dbReference type="EMBL" id="MBM7643643.1"/>
    </source>
</evidence>
<feature type="transmembrane region" description="Helical" evidence="6">
    <location>
        <begin position="289"/>
        <end position="308"/>
    </location>
</feature>
<keyword evidence="2" id="KW-0813">Transport</keyword>
<dbReference type="EMBL" id="JAFBEH010000060">
    <property type="protein sequence ID" value="MBM7643643.1"/>
    <property type="molecule type" value="Genomic_DNA"/>
</dbReference>
<dbReference type="Proteomes" id="UP000697472">
    <property type="component" value="Unassembled WGS sequence"/>
</dbReference>
<feature type="transmembrane region" description="Helical" evidence="6">
    <location>
        <begin position="98"/>
        <end position="118"/>
    </location>
</feature>
<dbReference type="InterPro" id="IPR036259">
    <property type="entry name" value="MFS_trans_sf"/>
</dbReference>
<feature type="transmembrane region" description="Helical" evidence="6">
    <location>
        <begin position="43"/>
        <end position="67"/>
    </location>
</feature>
<evidence type="ECO:0000256" key="4">
    <source>
        <dbReference type="ARBA" id="ARBA00022989"/>
    </source>
</evidence>
<feature type="transmembrane region" description="Helical" evidence="6">
    <location>
        <begin position="130"/>
        <end position="147"/>
    </location>
</feature>
<evidence type="ECO:0000256" key="2">
    <source>
        <dbReference type="ARBA" id="ARBA00022448"/>
    </source>
</evidence>
<keyword evidence="5 6" id="KW-0472">Membrane</keyword>
<comment type="subcellular location">
    <subcellularLocation>
        <location evidence="1">Cell membrane</location>
        <topology evidence="1">Multi-pass membrane protein</topology>
    </subcellularLocation>
</comment>